<gene>
    <name evidence="1" type="ORF">PPIT_000066</name>
</gene>
<sequence length="104" mass="11102">MCKQLSIDYTLLLESVVKLESVLLILSLEPLAPLSVGLLFPLPVGLFPSPPVPEPFNILSVAVLPTAIPDPVITPLTKCSSSLPPLNNIIGTPRTPKVVQKIDI</sequence>
<reference evidence="1" key="1">
    <citation type="journal article" date="2019" name="Genome Biol. Evol.">
        <title>Evidence of extensive intraspecific noncoding reshuffling in a 169-kb mitochondrial genome of a basidiomycetous fungus.</title>
        <authorList>
            <person name="Lee H.H."/>
            <person name="Ke H.M."/>
            <person name="Lin C.I."/>
            <person name="Lee T.J."/>
            <person name="Chung C.L."/>
            <person name="Tsai I.J."/>
        </authorList>
    </citation>
    <scope>NUCLEOTIDE SEQUENCE</scope>
    <source>
        <strain evidence="1">BCRC 35384</strain>
    </source>
</reference>
<reference evidence="1" key="2">
    <citation type="submission" date="2019-03" db="EMBL/GenBank/DDBJ databases">
        <authorList>
            <person name="Lee H.-H."/>
            <person name="Tsai I.J."/>
        </authorList>
    </citation>
    <scope>NUCLEOTIDE SEQUENCE</scope>
    <source>
        <strain evidence="1">BCRC 35384</strain>
    </source>
</reference>
<proteinExistence type="predicted"/>
<organism evidence="1">
    <name type="scientific">Porodaedalea pini</name>
    <dbReference type="NCBI Taxonomy" id="108901"/>
    <lineage>
        <taxon>Eukaryota</taxon>
        <taxon>Fungi</taxon>
        <taxon>Dikarya</taxon>
        <taxon>Basidiomycota</taxon>
        <taxon>Agaricomycotina</taxon>
        <taxon>Agaricomycetes</taxon>
        <taxon>Hymenochaetales</taxon>
        <taxon>Hymenochaetaceae</taxon>
        <taxon>Porodaedalea</taxon>
    </lineage>
</organism>
<evidence type="ECO:0000313" key="1">
    <source>
        <dbReference type="EMBL" id="QEG56947.1"/>
    </source>
</evidence>
<dbReference type="EMBL" id="MK623257">
    <property type="protein sequence ID" value="QEG56947.1"/>
    <property type="molecule type" value="Genomic_DNA"/>
</dbReference>
<protein>
    <submittedName>
        <fullName evidence="1">Uncharacterized protein</fullName>
    </submittedName>
</protein>
<name>A0A5B9RJK8_9AGAM</name>
<geneLocation type="mitochondrion" evidence="1"/>
<dbReference type="AlphaFoldDB" id="A0A5B9RJK8"/>
<accession>A0A5B9RJK8</accession>
<keyword evidence="1" id="KW-0496">Mitochondrion</keyword>